<reference evidence="3" key="1">
    <citation type="journal article" date="2012" name="J. Bacteriol.">
        <title>Genome Sequence of Streptomyces auratus Strain AGR0001, a Phoslactomycin-Producing Actinomycete.</title>
        <authorList>
            <person name="Han X."/>
            <person name="Li M."/>
            <person name="Ding Z."/>
            <person name="Zhao J."/>
            <person name="Ji K."/>
            <person name="Wen M."/>
            <person name="Lu T."/>
        </authorList>
    </citation>
    <scope>NUCLEOTIDE SEQUENCE [LARGE SCALE GENOMIC DNA]</scope>
    <source>
        <strain evidence="3">AGR0001</strain>
    </source>
</reference>
<dbReference type="STRING" id="1160718.SU9_33063"/>
<feature type="compositionally biased region" description="Basic and acidic residues" evidence="2">
    <location>
        <begin position="219"/>
        <end position="228"/>
    </location>
</feature>
<comment type="caution">
    <text evidence="3">The sequence shown here is derived from an EMBL/GenBank/DDBJ whole genome shotgun (WGS) entry which is preliminary data.</text>
</comment>
<keyword evidence="1" id="KW-0175">Coiled coil</keyword>
<feature type="compositionally biased region" description="Pro residues" evidence="2">
    <location>
        <begin position="264"/>
        <end position="274"/>
    </location>
</feature>
<dbReference type="AlphaFoldDB" id="J2JQE4"/>
<gene>
    <name evidence="3" type="ORF">SU9_33063</name>
</gene>
<feature type="compositionally biased region" description="Low complexity" evidence="2">
    <location>
        <begin position="281"/>
        <end position="303"/>
    </location>
</feature>
<sequence>MDHRRVETAQTYYRVTSQRRREAVDRVTTMQIDRHGNRIWRQAQILLDAEYARRAIGEVQVPYGLCTEPSNVAASGHDCPVRFRCVGCGRVRTDVSYLPDPERVLKALDAMLRGDGDITVSGLTRAARVDRTFLYQHRDLLQRIHSAASTPREVGRIAAVSRASLQADLASTLERNQRLAARVRQLEKRLSHTFGEAAWNESGLGAPADGTPATSRADSALRVRHDTTRGLPAPADSRRQTHRPGITRSSSAAAARPGGRSPLCPAPSSLPTPARPSLSMRPATSWPRRTSPRSRSSAPATTT</sequence>
<feature type="coiled-coil region" evidence="1">
    <location>
        <begin position="162"/>
        <end position="189"/>
    </location>
</feature>
<dbReference type="EMBL" id="AJGV01000214">
    <property type="protein sequence ID" value="EJJ02628.1"/>
    <property type="molecule type" value="Genomic_DNA"/>
</dbReference>
<name>J2JQE4_9ACTN</name>
<feature type="compositionally biased region" description="Low complexity" evidence="2">
    <location>
        <begin position="248"/>
        <end position="262"/>
    </location>
</feature>
<accession>J2JQE4</accession>
<proteinExistence type="predicted"/>
<protein>
    <submittedName>
        <fullName evidence="3">Transposase</fullName>
    </submittedName>
</protein>
<organism evidence="3">
    <name type="scientific">Streptomyces auratus AGR0001</name>
    <dbReference type="NCBI Taxonomy" id="1160718"/>
    <lineage>
        <taxon>Bacteria</taxon>
        <taxon>Bacillati</taxon>
        <taxon>Actinomycetota</taxon>
        <taxon>Actinomycetes</taxon>
        <taxon>Kitasatosporales</taxon>
        <taxon>Streptomycetaceae</taxon>
        <taxon>Streptomyces</taxon>
    </lineage>
</organism>
<evidence type="ECO:0000256" key="2">
    <source>
        <dbReference type="SAM" id="MobiDB-lite"/>
    </source>
</evidence>
<dbReference type="HOGENOM" id="CLU_918017_0_0_11"/>
<dbReference type="PATRIC" id="fig|1160718.3.peg.6686"/>
<evidence type="ECO:0000256" key="1">
    <source>
        <dbReference type="SAM" id="Coils"/>
    </source>
</evidence>
<dbReference type="eggNOG" id="COG0582">
    <property type="taxonomic scope" value="Bacteria"/>
</dbReference>
<feature type="region of interest" description="Disordered" evidence="2">
    <location>
        <begin position="200"/>
        <end position="303"/>
    </location>
</feature>
<evidence type="ECO:0000313" key="3">
    <source>
        <dbReference type="EMBL" id="EJJ02628.1"/>
    </source>
</evidence>